<evidence type="ECO:0000256" key="2">
    <source>
        <dbReference type="ARBA" id="ARBA00022491"/>
    </source>
</evidence>
<dbReference type="InterPro" id="IPR036271">
    <property type="entry name" value="Tet_transcr_reg_TetR-rel_C_sf"/>
</dbReference>
<dbReference type="OrthoDB" id="4541465at2"/>
<dbReference type="PROSITE" id="PS50977">
    <property type="entry name" value="HTH_TETR_2"/>
    <property type="match status" value="1"/>
</dbReference>
<evidence type="ECO:0000256" key="1">
    <source>
        <dbReference type="ARBA" id="ARBA00002856"/>
    </source>
</evidence>
<dbReference type="PRINTS" id="PR00400">
    <property type="entry name" value="TETREPRESSOR"/>
</dbReference>
<feature type="domain" description="HTH tetR-type" evidence="7">
    <location>
        <begin position="2"/>
        <end position="62"/>
    </location>
</feature>
<evidence type="ECO:0000256" key="5">
    <source>
        <dbReference type="ARBA" id="ARBA00023163"/>
    </source>
</evidence>
<dbReference type="Gene3D" id="1.10.357.10">
    <property type="entry name" value="Tetracycline Repressor, domain 2"/>
    <property type="match status" value="1"/>
</dbReference>
<dbReference type="Gene3D" id="1.10.10.60">
    <property type="entry name" value="Homeodomain-like"/>
    <property type="match status" value="1"/>
</dbReference>
<evidence type="ECO:0000256" key="6">
    <source>
        <dbReference type="PROSITE-ProRule" id="PRU00335"/>
    </source>
</evidence>
<evidence type="ECO:0000313" key="8">
    <source>
        <dbReference type="EMBL" id="SCW41025.1"/>
    </source>
</evidence>
<dbReference type="InterPro" id="IPR023772">
    <property type="entry name" value="DNA-bd_HTH_TetR-type_CS"/>
</dbReference>
<keyword evidence="2" id="KW-0678">Repressor</keyword>
<dbReference type="STRING" id="260084.SAMN02927928_1019"/>
<dbReference type="GO" id="GO:0046677">
    <property type="term" value="P:response to antibiotic"/>
    <property type="evidence" value="ECO:0007669"/>
    <property type="project" value="InterPro"/>
</dbReference>
<evidence type="ECO:0000313" key="9">
    <source>
        <dbReference type="Proteomes" id="UP000199150"/>
    </source>
</evidence>
<keyword evidence="5" id="KW-0804">Transcription</keyword>
<dbReference type="PANTHER" id="PTHR30055:SF151">
    <property type="entry name" value="TRANSCRIPTIONAL REGULATORY PROTEIN"/>
    <property type="match status" value="1"/>
</dbReference>
<name>A0A1G4Q9B2_9CAUL</name>
<dbReference type="InterPro" id="IPR009057">
    <property type="entry name" value="Homeodomain-like_sf"/>
</dbReference>
<dbReference type="RefSeq" id="WP_090644414.1">
    <property type="nucleotide sequence ID" value="NZ_CBCRYE010000001.1"/>
</dbReference>
<dbReference type="GO" id="GO:0000976">
    <property type="term" value="F:transcription cis-regulatory region binding"/>
    <property type="evidence" value="ECO:0007669"/>
    <property type="project" value="TreeGrafter"/>
</dbReference>
<dbReference type="PROSITE" id="PS01081">
    <property type="entry name" value="HTH_TETR_1"/>
    <property type="match status" value="1"/>
</dbReference>
<evidence type="ECO:0000256" key="3">
    <source>
        <dbReference type="ARBA" id="ARBA00023015"/>
    </source>
</evidence>
<keyword evidence="4 6" id="KW-0238">DNA-binding</keyword>
<dbReference type="Pfam" id="PF02909">
    <property type="entry name" value="TetR_C_1"/>
    <property type="match status" value="1"/>
</dbReference>
<keyword evidence="9" id="KW-1185">Reference proteome</keyword>
<proteinExistence type="predicted"/>
<dbReference type="GO" id="GO:0045892">
    <property type="term" value="P:negative regulation of DNA-templated transcription"/>
    <property type="evidence" value="ECO:0007669"/>
    <property type="project" value="InterPro"/>
</dbReference>
<keyword evidence="3" id="KW-0805">Transcription regulation</keyword>
<evidence type="ECO:0000256" key="4">
    <source>
        <dbReference type="ARBA" id="ARBA00023125"/>
    </source>
</evidence>
<dbReference type="InterPro" id="IPR050109">
    <property type="entry name" value="HTH-type_TetR-like_transc_reg"/>
</dbReference>
<dbReference type="Proteomes" id="UP000199150">
    <property type="component" value="Unassembled WGS sequence"/>
</dbReference>
<dbReference type="InterPro" id="IPR003012">
    <property type="entry name" value="Tet_transcr_reg_TetR"/>
</dbReference>
<dbReference type="InterPro" id="IPR001647">
    <property type="entry name" value="HTH_TetR"/>
</dbReference>
<evidence type="ECO:0000259" key="7">
    <source>
        <dbReference type="PROSITE" id="PS50977"/>
    </source>
</evidence>
<gene>
    <name evidence="8" type="ORF">SAMN02927928_1019</name>
</gene>
<dbReference type="SUPFAM" id="SSF46689">
    <property type="entry name" value="Homeodomain-like"/>
    <property type="match status" value="1"/>
</dbReference>
<dbReference type="AlphaFoldDB" id="A0A1G4Q9B2"/>
<dbReference type="GO" id="GO:0003700">
    <property type="term" value="F:DNA-binding transcription factor activity"/>
    <property type="evidence" value="ECO:0007669"/>
    <property type="project" value="TreeGrafter"/>
</dbReference>
<comment type="function">
    <text evidence="1">TetR is the repressor of the tetracycline resistance element; its N-terminal region forms a helix-turn-helix structure and binds DNA. Binding of tetracycline to TetR reduces the repressor affinity for the tetracycline resistance gene (tetA) promoter operator sites.</text>
</comment>
<sequence length="204" mass="22503">MKLDKSTIIEAALSLLNEVGIDALSTRALAQKLGVQQPALYWHFRNKRALLDALNADIQARFDTCEPSPNETWQAFFRRNSLMFRQALLSVRDGARLHAGTEAEPDHVAQIDAMLAFMERQGFTAADAMSLSIATSRYVVGCVLEEQSEPPSPEQIEALDARAQAFPHVAAALASYRNNRPETHFLIGLDLLIAGFEAKHVPSS</sequence>
<reference evidence="9" key="1">
    <citation type="submission" date="2016-10" db="EMBL/GenBank/DDBJ databases">
        <authorList>
            <person name="Varghese N."/>
            <person name="Submissions S."/>
        </authorList>
    </citation>
    <scope>NUCLEOTIDE SEQUENCE [LARGE SCALE GENOMIC DNA]</scope>
    <source>
        <strain evidence="9">CGMCC 1.3431</strain>
    </source>
</reference>
<dbReference type="SUPFAM" id="SSF48498">
    <property type="entry name" value="Tetracyclin repressor-like, C-terminal domain"/>
    <property type="match status" value="1"/>
</dbReference>
<protein>
    <submittedName>
        <fullName evidence="8">Transcriptional regulator, TetR family</fullName>
    </submittedName>
</protein>
<dbReference type="PRINTS" id="PR00455">
    <property type="entry name" value="HTHTETR"/>
</dbReference>
<organism evidence="8 9">
    <name type="scientific">Asticcacaulis taihuensis</name>
    <dbReference type="NCBI Taxonomy" id="260084"/>
    <lineage>
        <taxon>Bacteria</taxon>
        <taxon>Pseudomonadati</taxon>
        <taxon>Pseudomonadota</taxon>
        <taxon>Alphaproteobacteria</taxon>
        <taxon>Caulobacterales</taxon>
        <taxon>Caulobacteraceae</taxon>
        <taxon>Asticcacaulis</taxon>
    </lineage>
</organism>
<dbReference type="PANTHER" id="PTHR30055">
    <property type="entry name" value="HTH-TYPE TRANSCRIPTIONAL REGULATOR RUTR"/>
    <property type="match status" value="1"/>
</dbReference>
<accession>A0A1G4Q9B2</accession>
<dbReference type="EMBL" id="FMTS01000001">
    <property type="protein sequence ID" value="SCW41025.1"/>
    <property type="molecule type" value="Genomic_DNA"/>
</dbReference>
<dbReference type="InterPro" id="IPR004111">
    <property type="entry name" value="Repressor_TetR_C"/>
</dbReference>
<dbReference type="Pfam" id="PF00440">
    <property type="entry name" value="TetR_N"/>
    <property type="match status" value="1"/>
</dbReference>
<feature type="DNA-binding region" description="H-T-H motif" evidence="6">
    <location>
        <begin position="25"/>
        <end position="44"/>
    </location>
</feature>